<evidence type="ECO:0000313" key="2">
    <source>
        <dbReference type="Proteomes" id="UP000715095"/>
    </source>
</evidence>
<dbReference type="PANTHER" id="PTHR46124">
    <property type="entry name" value="D-AMINOACYL-TRNA DEACYLASE"/>
    <property type="match status" value="1"/>
</dbReference>
<proteinExistence type="predicted"/>
<organism evidence="1 2">
    <name type="scientific">Sutterella massiliensis</name>
    <dbReference type="NCBI Taxonomy" id="1816689"/>
    <lineage>
        <taxon>Bacteria</taxon>
        <taxon>Pseudomonadati</taxon>
        <taxon>Pseudomonadota</taxon>
        <taxon>Betaproteobacteria</taxon>
        <taxon>Burkholderiales</taxon>
        <taxon>Sutterellaceae</taxon>
        <taxon>Sutterella</taxon>
    </lineage>
</organism>
<accession>A0ABS2DQB7</accession>
<dbReference type="GO" id="GO:0016787">
    <property type="term" value="F:hydrolase activity"/>
    <property type="evidence" value="ECO:0007669"/>
    <property type="project" value="UniProtKB-KW"/>
</dbReference>
<evidence type="ECO:0000313" key="1">
    <source>
        <dbReference type="EMBL" id="MBM6703533.1"/>
    </source>
</evidence>
<protein>
    <submittedName>
        <fullName evidence="1">TatD family hydrolase</fullName>
    </submittedName>
</protein>
<keyword evidence="1" id="KW-0378">Hydrolase</keyword>
<dbReference type="PIRSF" id="PIRSF005902">
    <property type="entry name" value="DNase_TatD"/>
    <property type="match status" value="1"/>
</dbReference>
<dbReference type="PANTHER" id="PTHR46124:SF3">
    <property type="entry name" value="HYDROLASE"/>
    <property type="match status" value="1"/>
</dbReference>
<dbReference type="Proteomes" id="UP000715095">
    <property type="component" value="Unassembled WGS sequence"/>
</dbReference>
<name>A0ABS2DQB7_9BURK</name>
<comment type="caution">
    <text evidence="1">The sequence shown here is derived from an EMBL/GenBank/DDBJ whole genome shotgun (WGS) entry which is preliminary data.</text>
</comment>
<dbReference type="InterPro" id="IPR001130">
    <property type="entry name" value="TatD-like"/>
</dbReference>
<dbReference type="SUPFAM" id="SSF51556">
    <property type="entry name" value="Metallo-dependent hydrolases"/>
    <property type="match status" value="1"/>
</dbReference>
<dbReference type="EMBL" id="JACJJC010000003">
    <property type="protein sequence ID" value="MBM6703533.1"/>
    <property type="molecule type" value="Genomic_DNA"/>
</dbReference>
<dbReference type="InterPro" id="IPR032466">
    <property type="entry name" value="Metal_Hydrolase"/>
</dbReference>
<dbReference type="Gene3D" id="3.20.20.140">
    <property type="entry name" value="Metal-dependent hydrolases"/>
    <property type="match status" value="1"/>
</dbReference>
<dbReference type="CDD" id="cd01310">
    <property type="entry name" value="TatD_DNAse"/>
    <property type="match status" value="1"/>
</dbReference>
<dbReference type="Pfam" id="PF01026">
    <property type="entry name" value="TatD_DNase"/>
    <property type="match status" value="1"/>
</dbReference>
<reference evidence="1 2" key="1">
    <citation type="journal article" date="2021" name="Sci. Rep.">
        <title>The distribution of antibiotic resistance genes in chicken gut microbiota commensals.</title>
        <authorList>
            <person name="Juricova H."/>
            <person name="Matiasovicova J."/>
            <person name="Kubasova T."/>
            <person name="Cejkova D."/>
            <person name="Rychlik I."/>
        </authorList>
    </citation>
    <scope>NUCLEOTIDE SEQUENCE [LARGE SCALE GENOMIC DNA]</scope>
    <source>
        <strain evidence="1 2">An829</strain>
    </source>
</reference>
<gene>
    <name evidence="1" type="ORF">H6A60_03365</name>
</gene>
<sequence>MLGLAGFIDTHSHIQLSGAPERAALEIEAARRAGVESMLLAPGAPGDWAPTRAFAHAWGLGYLLGIHPLFVQYADEAALARLRAEVEASLEDPFFIGIGEIGLDGFVPGQDQAHAEAVFAECLAIARDYALPASIHVRKSASRVLMHLRRRMPAGGAVHAFNGSDQERESFLQLGLKLGFGGAATYAGSLRIRRHLAEVPEDAWVLETDAPDMPTSRRRDAFAHGASLLDTAPADILEAADAAAMLRALPLEAVAAVSRRNAIAAFPRLAPLLTRPDAFARRGRDTLD</sequence>
<keyword evidence="2" id="KW-1185">Reference proteome</keyword>
<dbReference type="RefSeq" id="WP_205101990.1">
    <property type="nucleotide sequence ID" value="NZ_JACJJC010000003.1"/>
</dbReference>